<dbReference type="GO" id="GO:0003690">
    <property type="term" value="F:double-stranded DNA binding"/>
    <property type="evidence" value="ECO:0007669"/>
    <property type="project" value="InterPro"/>
</dbReference>
<dbReference type="Pfam" id="PF00269">
    <property type="entry name" value="SASP"/>
    <property type="match status" value="1"/>
</dbReference>
<dbReference type="STRING" id="1471761.B0W44_04435"/>
<evidence type="ECO:0000313" key="2">
    <source>
        <dbReference type="Proteomes" id="UP000188603"/>
    </source>
</evidence>
<dbReference type="GO" id="GO:0006265">
    <property type="term" value="P:DNA topological change"/>
    <property type="evidence" value="ECO:0007669"/>
    <property type="project" value="InterPro"/>
</dbReference>
<dbReference type="Proteomes" id="UP000188603">
    <property type="component" value="Chromosome"/>
</dbReference>
<sequence>MASRRRLLVPESREALDKLKAQVISRQIGRSISAERAKFEAAKHVGVPLSKGYNGDLKTKSAGKIGGVIGGQMVKELVRMAQESLINEKKRPH</sequence>
<name>A0A1U9K545_9BACL</name>
<protein>
    <submittedName>
        <fullName evidence="1">Alpha/beta hydrolase</fullName>
    </submittedName>
</protein>
<dbReference type="RefSeq" id="WP_077718949.1">
    <property type="nucleotide sequence ID" value="NZ_CP019699.1"/>
</dbReference>
<accession>A0A1U9K545</accession>
<dbReference type="OrthoDB" id="1683773at2"/>
<dbReference type="InterPro" id="IPR001448">
    <property type="entry name" value="SASP_alpha/beta-type"/>
</dbReference>
<dbReference type="AlphaFoldDB" id="A0A1U9K545"/>
<keyword evidence="1" id="KW-0378">Hydrolase</keyword>
<dbReference type="KEGG" id="ntr:B0W44_04435"/>
<gene>
    <name evidence="1" type="ORF">B0W44_04435</name>
</gene>
<evidence type="ECO:0000313" key="1">
    <source>
        <dbReference type="EMBL" id="AQS55130.1"/>
    </source>
</evidence>
<reference evidence="1 2" key="1">
    <citation type="journal article" date="2015" name="Int. J. Syst. Evol. Microbiol.">
        <title>Novibacillus thermophilus gen. nov., sp. nov., a Gram-staining-negative and moderately thermophilic member of the family Thermoactinomycetaceae.</title>
        <authorList>
            <person name="Yang G."/>
            <person name="Chen J."/>
            <person name="Zhou S."/>
        </authorList>
    </citation>
    <scope>NUCLEOTIDE SEQUENCE [LARGE SCALE GENOMIC DNA]</scope>
    <source>
        <strain evidence="1 2">SG-1</strain>
    </source>
</reference>
<organism evidence="1 2">
    <name type="scientific">Novibacillus thermophilus</name>
    <dbReference type="NCBI Taxonomy" id="1471761"/>
    <lineage>
        <taxon>Bacteria</taxon>
        <taxon>Bacillati</taxon>
        <taxon>Bacillota</taxon>
        <taxon>Bacilli</taxon>
        <taxon>Bacillales</taxon>
        <taxon>Thermoactinomycetaceae</taxon>
        <taxon>Novibacillus</taxon>
    </lineage>
</organism>
<dbReference type="GO" id="GO:0016787">
    <property type="term" value="F:hydrolase activity"/>
    <property type="evidence" value="ECO:0007669"/>
    <property type="project" value="UniProtKB-KW"/>
</dbReference>
<dbReference type="Gene3D" id="6.10.10.80">
    <property type="entry name" value="Small, acid-soluble spore protein, alpha/beta type-like"/>
    <property type="match status" value="1"/>
</dbReference>
<keyword evidence="2" id="KW-1185">Reference proteome</keyword>
<dbReference type="EMBL" id="CP019699">
    <property type="protein sequence ID" value="AQS55130.1"/>
    <property type="molecule type" value="Genomic_DNA"/>
</dbReference>
<dbReference type="InterPro" id="IPR038300">
    <property type="entry name" value="SASP_sf_alpha/beta"/>
</dbReference>
<proteinExistence type="predicted"/>